<keyword evidence="6" id="KW-0769">Symport</keyword>
<keyword evidence="2" id="KW-0813">Transport</keyword>
<feature type="transmembrane region" description="Helical" evidence="9">
    <location>
        <begin position="48"/>
        <end position="69"/>
    </location>
</feature>
<sequence length="136" mass="13976">MGTGINLGNIVKGGAQGLLVGLVIAPITGLFVYLGYKFILRRGYRSGIGFAAGTTAGNAIATPAIIGAADPKMQPYVEAATAQVAAAVLITAIIAPLLASFVLKREGGLLSEEEIEALDERDLGVSEPEPLTEPKL</sequence>
<evidence type="ECO:0000256" key="6">
    <source>
        <dbReference type="ARBA" id="ARBA00022847"/>
    </source>
</evidence>
<keyword evidence="8 9" id="KW-0472">Membrane</keyword>
<evidence type="ECO:0000313" key="10">
    <source>
        <dbReference type="EMBL" id="MDC5697948.1"/>
    </source>
</evidence>
<feature type="transmembrane region" description="Helical" evidence="9">
    <location>
        <begin position="81"/>
        <end position="103"/>
    </location>
</feature>
<evidence type="ECO:0000256" key="7">
    <source>
        <dbReference type="ARBA" id="ARBA00022989"/>
    </source>
</evidence>
<accession>A0ABT5GI67</accession>
<reference evidence="10 11" key="1">
    <citation type="submission" date="2022-11" db="EMBL/GenBank/DDBJ databases">
        <title>Anaerobic phenanthrene biodegradation by a DNRA strain PheN6.</title>
        <authorList>
            <person name="Zhang Z."/>
        </authorList>
    </citation>
    <scope>NUCLEOTIDE SEQUENCE [LARGE SCALE GENOMIC DNA]</scope>
    <source>
        <strain evidence="10 11">PheN6</strain>
    </source>
</reference>
<evidence type="ECO:0000256" key="8">
    <source>
        <dbReference type="ARBA" id="ARBA00023136"/>
    </source>
</evidence>
<evidence type="ECO:0000313" key="11">
    <source>
        <dbReference type="Proteomes" id="UP001150259"/>
    </source>
</evidence>
<proteinExistence type="inferred from homology"/>
<keyword evidence="7 9" id="KW-1133">Transmembrane helix</keyword>
<keyword evidence="4" id="KW-0762">Sugar transport</keyword>
<comment type="caution">
    <text evidence="10">The sequence shown here is derived from an EMBL/GenBank/DDBJ whole genome shotgun (WGS) entry which is preliminary data.</text>
</comment>
<evidence type="ECO:0000256" key="4">
    <source>
        <dbReference type="ARBA" id="ARBA00022597"/>
    </source>
</evidence>
<evidence type="ECO:0000256" key="9">
    <source>
        <dbReference type="SAM" id="Phobius"/>
    </source>
</evidence>
<dbReference type="Pfam" id="PF03812">
    <property type="entry name" value="KdgT"/>
    <property type="match status" value="1"/>
</dbReference>
<feature type="transmembrane region" description="Helical" evidence="9">
    <location>
        <begin position="15"/>
        <end position="36"/>
    </location>
</feature>
<dbReference type="Proteomes" id="UP001150259">
    <property type="component" value="Unassembled WGS sequence"/>
</dbReference>
<keyword evidence="11" id="KW-1185">Reference proteome</keyword>
<gene>
    <name evidence="10" type="ORF">OO014_11815</name>
</gene>
<keyword evidence="3" id="KW-1003">Cell membrane</keyword>
<comment type="similarity">
    <text evidence="1">Belongs to the KdgT transporter family.</text>
</comment>
<evidence type="ECO:0000256" key="2">
    <source>
        <dbReference type="ARBA" id="ARBA00022448"/>
    </source>
</evidence>
<evidence type="ECO:0000256" key="3">
    <source>
        <dbReference type="ARBA" id="ARBA00022475"/>
    </source>
</evidence>
<name>A0ABT5GI67_9MICO</name>
<evidence type="ECO:0000256" key="1">
    <source>
        <dbReference type="ARBA" id="ARBA00006430"/>
    </source>
</evidence>
<evidence type="ECO:0000256" key="5">
    <source>
        <dbReference type="ARBA" id="ARBA00022692"/>
    </source>
</evidence>
<protein>
    <submittedName>
        <fullName evidence="10">2-keto-3-deoxygluconate permease</fullName>
    </submittedName>
</protein>
<keyword evidence="5 9" id="KW-0812">Transmembrane</keyword>
<dbReference type="InterPro" id="IPR004684">
    <property type="entry name" value="2keto-3dGluconate_permease"/>
</dbReference>
<dbReference type="EMBL" id="JAPFQL010000048">
    <property type="protein sequence ID" value="MDC5697948.1"/>
    <property type="molecule type" value="Genomic_DNA"/>
</dbReference>
<organism evidence="10 11">
    <name type="scientific">Intrasporangium calvum</name>
    <dbReference type="NCBI Taxonomy" id="53358"/>
    <lineage>
        <taxon>Bacteria</taxon>
        <taxon>Bacillati</taxon>
        <taxon>Actinomycetota</taxon>
        <taxon>Actinomycetes</taxon>
        <taxon>Micrococcales</taxon>
        <taxon>Intrasporangiaceae</taxon>
        <taxon>Intrasporangium</taxon>
    </lineage>
</organism>